<evidence type="ECO:0000256" key="2">
    <source>
        <dbReference type="ARBA" id="ARBA00049402"/>
    </source>
</evidence>
<dbReference type="InterPro" id="IPR000836">
    <property type="entry name" value="PRTase_dom"/>
</dbReference>
<protein>
    <recommendedName>
        <fullName evidence="3">Phosphoribosyltransferase domain-containing protein</fullName>
    </recommendedName>
</protein>
<dbReference type="Gene3D" id="3.40.50.2020">
    <property type="match status" value="1"/>
</dbReference>
<gene>
    <name evidence="4" type="ORF">GYA55_12560</name>
</gene>
<sequence>MKAAVPSNFVPIFKADEIAKRTEELGQQIGEWASEVQSRTSTDVLTVPLLRGAIFFFSDLVRKIGTSVEVAPVRTWGYDPEKNQIDKTLKVNLDGVAAERRSILLVDDICDSGRSLCAVSRAFLDAGAYEVKSAVLIQRLIPEAMHVPDWIGFKYEKDLWFVG</sequence>
<feature type="domain" description="Phosphoribosyltransferase" evidence="3">
    <location>
        <begin position="22"/>
        <end position="156"/>
    </location>
</feature>
<evidence type="ECO:0000313" key="4">
    <source>
        <dbReference type="EMBL" id="NMC63987.1"/>
    </source>
</evidence>
<dbReference type="InterPro" id="IPR029057">
    <property type="entry name" value="PRTase-like"/>
</dbReference>
<name>A0A7X9IL89_9DELT</name>
<dbReference type="GO" id="GO:0032263">
    <property type="term" value="P:GMP salvage"/>
    <property type="evidence" value="ECO:0007669"/>
    <property type="project" value="TreeGrafter"/>
</dbReference>
<proteinExistence type="predicted"/>
<dbReference type="CDD" id="cd06223">
    <property type="entry name" value="PRTases_typeI"/>
    <property type="match status" value="1"/>
</dbReference>
<comment type="catalytic activity">
    <reaction evidence="2">
        <text>IMP + diphosphate = hypoxanthine + 5-phospho-alpha-D-ribose 1-diphosphate</text>
        <dbReference type="Rhea" id="RHEA:17973"/>
        <dbReference type="ChEBI" id="CHEBI:17368"/>
        <dbReference type="ChEBI" id="CHEBI:33019"/>
        <dbReference type="ChEBI" id="CHEBI:58017"/>
        <dbReference type="ChEBI" id="CHEBI:58053"/>
        <dbReference type="EC" id="2.4.2.8"/>
    </reaction>
    <physiologicalReaction direction="right-to-left" evidence="2">
        <dbReference type="Rhea" id="RHEA:17975"/>
    </physiologicalReaction>
</comment>
<dbReference type="PANTHER" id="PTHR43340:SF1">
    <property type="entry name" value="HYPOXANTHINE PHOSPHORIBOSYLTRANSFERASE"/>
    <property type="match status" value="1"/>
</dbReference>
<reference evidence="4 5" key="1">
    <citation type="journal article" date="2020" name="Biotechnol. Biofuels">
        <title>New insights from the biogas microbiome by comprehensive genome-resolved metagenomics of nearly 1600 species originating from multiple anaerobic digesters.</title>
        <authorList>
            <person name="Campanaro S."/>
            <person name="Treu L."/>
            <person name="Rodriguez-R L.M."/>
            <person name="Kovalovszki A."/>
            <person name="Ziels R.M."/>
            <person name="Maus I."/>
            <person name="Zhu X."/>
            <person name="Kougias P.G."/>
            <person name="Basile A."/>
            <person name="Luo G."/>
            <person name="Schluter A."/>
            <person name="Konstantinidis K.T."/>
            <person name="Angelidaki I."/>
        </authorList>
    </citation>
    <scope>NUCLEOTIDE SEQUENCE [LARGE SCALE GENOMIC DNA]</scope>
    <source>
        <strain evidence="4">AS27yjCOA_65</strain>
    </source>
</reference>
<dbReference type="GO" id="GO:0006178">
    <property type="term" value="P:guanine salvage"/>
    <property type="evidence" value="ECO:0007669"/>
    <property type="project" value="TreeGrafter"/>
</dbReference>
<dbReference type="GO" id="GO:0005829">
    <property type="term" value="C:cytosol"/>
    <property type="evidence" value="ECO:0007669"/>
    <property type="project" value="TreeGrafter"/>
</dbReference>
<dbReference type="AlphaFoldDB" id="A0A7X9IL89"/>
<comment type="catalytic activity">
    <reaction evidence="1">
        <text>GMP + diphosphate = guanine + 5-phospho-alpha-D-ribose 1-diphosphate</text>
        <dbReference type="Rhea" id="RHEA:25424"/>
        <dbReference type="ChEBI" id="CHEBI:16235"/>
        <dbReference type="ChEBI" id="CHEBI:33019"/>
        <dbReference type="ChEBI" id="CHEBI:58017"/>
        <dbReference type="ChEBI" id="CHEBI:58115"/>
        <dbReference type="EC" id="2.4.2.8"/>
    </reaction>
    <physiologicalReaction direction="right-to-left" evidence="1">
        <dbReference type="Rhea" id="RHEA:25426"/>
    </physiologicalReaction>
</comment>
<dbReference type="EMBL" id="JAAZON010000575">
    <property type="protein sequence ID" value="NMC63987.1"/>
    <property type="molecule type" value="Genomic_DNA"/>
</dbReference>
<dbReference type="Pfam" id="PF00156">
    <property type="entry name" value="Pribosyltran"/>
    <property type="match status" value="1"/>
</dbReference>
<dbReference type="GO" id="GO:0000287">
    <property type="term" value="F:magnesium ion binding"/>
    <property type="evidence" value="ECO:0007669"/>
    <property type="project" value="TreeGrafter"/>
</dbReference>
<dbReference type="SUPFAM" id="SSF53271">
    <property type="entry name" value="PRTase-like"/>
    <property type="match status" value="1"/>
</dbReference>
<accession>A0A7X9IL89</accession>
<comment type="caution">
    <text evidence="4">The sequence shown here is derived from an EMBL/GenBank/DDBJ whole genome shotgun (WGS) entry which is preliminary data.</text>
</comment>
<dbReference type="Proteomes" id="UP000524246">
    <property type="component" value="Unassembled WGS sequence"/>
</dbReference>
<evidence type="ECO:0000259" key="3">
    <source>
        <dbReference type="Pfam" id="PF00156"/>
    </source>
</evidence>
<dbReference type="GO" id="GO:0004422">
    <property type="term" value="F:hypoxanthine phosphoribosyltransferase activity"/>
    <property type="evidence" value="ECO:0007669"/>
    <property type="project" value="TreeGrafter"/>
</dbReference>
<feature type="non-terminal residue" evidence="4">
    <location>
        <position position="163"/>
    </location>
</feature>
<dbReference type="InterPro" id="IPR050408">
    <property type="entry name" value="HGPRT"/>
</dbReference>
<dbReference type="GO" id="GO:0046100">
    <property type="term" value="P:hypoxanthine metabolic process"/>
    <property type="evidence" value="ECO:0007669"/>
    <property type="project" value="TreeGrafter"/>
</dbReference>
<dbReference type="PANTHER" id="PTHR43340">
    <property type="entry name" value="HYPOXANTHINE-GUANINE PHOSPHORIBOSYLTRANSFERASE"/>
    <property type="match status" value="1"/>
</dbReference>
<dbReference type="GO" id="GO:0032264">
    <property type="term" value="P:IMP salvage"/>
    <property type="evidence" value="ECO:0007669"/>
    <property type="project" value="TreeGrafter"/>
</dbReference>
<evidence type="ECO:0000313" key="5">
    <source>
        <dbReference type="Proteomes" id="UP000524246"/>
    </source>
</evidence>
<evidence type="ECO:0000256" key="1">
    <source>
        <dbReference type="ARBA" id="ARBA00048811"/>
    </source>
</evidence>
<organism evidence="4 5">
    <name type="scientific">SAR324 cluster bacterium</name>
    <dbReference type="NCBI Taxonomy" id="2024889"/>
    <lineage>
        <taxon>Bacteria</taxon>
        <taxon>Deltaproteobacteria</taxon>
        <taxon>SAR324 cluster</taxon>
    </lineage>
</organism>